<keyword evidence="2" id="KW-0472">Membrane</keyword>
<comment type="caution">
    <text evidence="4">The sequence shown here is derived from an EMBL/GenBank/DDBJ whole genome shotgun (WGS) entry which is preliminary data.</text>
</comment>
<organism evidence="4 5">
    <name type="scientific">Chrysophaeum taylorii</name>
    <dbReference type="NCBI Taxonomy" id="2483200"/>
    <lineage>
        <taxon>Eukaryota</taxon>
        <taxon>Sar</taxon>
        <taxon>Stramenopiles</taxon>
        <taxon>Ochrophyta</taxon>
        <taxon>Pelagophyceae</taxon>
        <taxon>Pelagomonadales</taxon>
        <taxon>Pelagomonadaceae</taxon>
        <taxon>Chrysophaeum</taxon>
    </lineage>
</organism>
<keyword evidence="5" id="KW-1185">Reference proteome</keyword>
<evidence type="ECO:0000256" key="2">
    <source>
        <dbReference type="ARBA" id="ARBA00023136"/>
    </source>
</evidence>
<name>A0AAD7UGJ4_9STRA</name>
<proteinExistence type="predicted"/>
<evidence type="ECO:0000313" key="4">
    <source>
        <dbReference type="EMBL" id="KAJ8604013.1"/>
    </source>
</evidence>
<dbReference type="EMBL" id="JAQMWT010000341">
    <property type="protein sequence ID" value="KAJ8604013.1"/>
    <property type="molecule type" value="Genomic_DNA"/>
</dbReference>
<evidence type="ECO:0000313" key="5">
    <source>
        <dbReference type="Proteomes" id="UP001230188"/>
    </source>
</evidence>
<evidence type="ECO:0000256" key="1">
    <source>
        <dbReference type="ARBA" id="ARBA00004370"/>
    </source>
</evidence>
<dbReference type="Pfam" id="PF16016">
    <property type="entry name" value="VASt"/>
    <property type="match status" value="1"/>
</dbReference>
<dbReference type="InterPro" id="IPR031968">
    <property type="entry name" value="VASt"/>
</dbReference>
<feature type="domain" description="VASt" evidence="3">
    <location>
        <begin position="89"/>
        <end position="223"/>
    </location>
</feature>
<dbReference type="Proteomes" id="UP001230188">
    <property type="component" value="Unassembled WGS sequence"/>
</dbReference>
<reference evidence="4" key="1">
    <citation type="submission" date="2023-01" db="EMBL/GenBank/DDBJ databases">
        <title>Metagenome sequencing of chrysophaentin producing Chrysophaeum taylorii.</title>
        <authorList>
            <person name="Davison J."/>
            <person name="Bewley C."/>
        </authorList>
    </citation>
    <scope>NUCLEOTIDE SEQUENCE</scope>
    <source>
        <strain evidence="4">NIES-1699</strain>
    </source>
</reference>
<sequence>MTSYRSWLALVRDLVCTCAASSDAPLAIAAVVLLQFLSVASAWPPKKVEASVDCVMAESDDEGGVIPVARPEDTEAAELAAEVAKLERIAEFHLEASPKDVMEALWGSAEFYAKVLDGEEPKVGEWHNGSRRVDTRHPLNVPVPRWCGLRGFAIPTIKLQRKAGLVVRERSSFAGFPMSNSLAVETAWVCSPVDQGTLVEVRFKLDFEPIMPTWLRPIIITKSRAELLVVNRRTVDVARDLVLAAKPIKWRTQRSLDELSFDETGSDYLDDDGDEPSS</sequence>
<dbReference type="GO" id="GO:0016020">
    <property type="term" value="C:membrane"/>
    <property type="evidence" value="ECO:0007669"/>
    <property type="project" value="UniProtKB-SubCell"/>
</dbReference>
<accession>A0AAD7UGJ4</accession>
<evidence type="ECO:0000259" key="3">
    <source>
        <dbReference type="Pfam" id="PF16016"/>
    </source>
</evidence>
<protein>
    <recommendedName>
        <fullName evidence="3">VASt domain-containing protein</fullName>
    </recommendedName>
</protein>
<dbReference type="AlphaFoldDB" id="A0AAD7UGJ4"/>
<comment type="subcellular location">
    <subcellularLocation>
        <location evidence="1">Membrane</location>
    </subcellularLocation>
</comment>
<gene>
    <name evidence="4" type="ORF">CTAYLR_003362</name>
</gene>